<comment type="caution">
    <text evidence="1">The sequence shown here is derived from an EMBL/GenBank/DDBJ whole genome shotgun (WGS) entry which is preliminary data.</text>
</comment>
<proteinExistence type="predicted"/>
<dbReference type="SUPFAM" id="SSF56801">
    <property type="entry name" value="Acetyl-CoA synthetase-like"/>
    <property type="match status" value="1"/>
</dbReference>
<gene>
    <name evidence="1" type="ORF">PMAYCL1PPCAC_08259</name>
</gene>
<name>A0AAN4ZDP0_9BILA</name>
<protein>
    <submittedName>
        <fullName evidence="1">Uncharacterized protein</fullName>
    </submittedName>
</protein>
<evidence type="ECO:0000313" key="2">
    <source>
        <dbReference type="Proteomes" id="UP001328107"/>
    </source>
</evidence>
<evidence type="ECO:0000313" key="1">
    <source>
        <dbReference type="EMBL" id="GMR38064.1"/>
    </source>
</evidence>
<sequence>AGGAISGASALFTDYELERQFLDSRCSIVLTDSKNLNKVLKALGKCSTVHTIICLNHGSSLSSSHLPFVIIDWT</sequence>
<dbReference type="Gene3D" id="3.40.50.980">
    <property type="match status" value="1"/>
</dbReference>
<feature type="non-terminal residue" evidence="1">
    <location>
        <position position="1"/>
    </location>
</feature>
<organism evidence="1 2">
    <name type="scientific">Pristionchus mayeri</name>
    <dbReference type="NCBI Taxonomy" id="1317129"/>
    <lineage>
        <taxon>Eukaryota</taxon>
        <taxon>Metazoa</taxon>
        <taxon>Ecdysozoa</taxon>
        <taxon>Nematoda</taxon>
        <taxon>Chromadorea</taxon>
        <taxon>Rhabditida</taxon>
        <taxon>Rhabditina</taxon>
        <taxon>Diplogasteromorpha</taxon>
        <taxon>Diplogasteroidea</taxon>
        <taxon>Neodiplogasteridae</taxon>
        <taxon>Pristionchus</taxon>
    </lineage>
</organism>
<reference evidence="2" key="1">
    <citation type="submission" date="2022-10" db="EMBL/GenBank/DDBJ databases">
        <title>Genome assembly of Pristionchus species.</title>
        <authorList>
            <person name="Yoshida K."/>
            <person name="Sommer R.J."/>
        </authorList>
    </citation>
    <scope>NUCLEOTIDE SEQUENCE [LARGE SCALE GENOMIC DNA]</scope>
    <source>
        <strain evidence="2">RS5460</strain>
    </source>
</reference>
<keyword evidence="2" id="KW-1185">Reference proteome</keyword>
<dbReference type="Proteomes" id="UP001328107">
    <property type="component" value="Unassembled WGS sequence"/>
</dbReference>
<dbReference type="AlphaFoldDB" id="A0AAN4ZDP0"/>
<feature type="non-terminal residue" evidence="1">
    <location>
        <position position="74"/>
    </location>
</feature>
<accession>A0AAN4ZDP0</accession>
<dbReference type="EMBL" id="BTRK01000002">
    <property type="protein sequence ID" value="GMR38064.1"/>
    <property type="molecule type" value="Genomic_DNA"/>
</dbReference>